<dbReference type="Proteomes" id="UP001156601">
    <property type="component" value="Unassembled WGS sequence"/>
</dbReference>
<dbReference type="RefSeq" id="WP_284215799.1">
    <property type="nucleotide sequence ID" value="NZ_BSOT01000005.1"/>
</dbReference>
<evidence type="ECO:0000256" key="2">
    <source>
        <dbReference type="SAM" id="Phobius"/>
    </source>
</evidence>
<gene>
    <name evidence="3" type="ORF">GCM10007852_03770</name>
</gene>
<keyword evidence="4" id="KW-1185">Reference proteome</keyword>
<feature type="transmembrane region" description="Helical" evidence="2">
    <location>
        <begin position="195"/>
        <end position="218"/>
    </location>
</feature>
<feature type="region of interest" description="Disordered" evidence="1">
    <location>
        <begin position="225"/>
        <end position="274"/>
    </location>
</feature>
<evidence type="ECO:0008006" key="5">
    <source>
        <dbReference type="Google" id="ProtNLM"/>
    </source>
</evidence>
<proteinExistence type="predicted"/>
<reference evidence="3" key="2">
    <citation type="submission" date="2023-01" db="EMBL/GenBank/DDBJ databases">
        <title>Draft genome sequence of Agaribacter marinus strain NBRC 110023.</title>
        <authorList>
            <person name="Sun Q."/>
            <person name="Mori K."/>
        </authorList>
    </citation>
    <scope>NUCLEOTIDE SEQUENCE</scope>
    <source>
        <strain evidence="3">NBRC 110023</strain>
    </source>
</reference>
<evidence type="ECO:0000313" key="4">
    <source>
        <dbReference type="Proteomes" id="UP001156601"/>
    </source>
</evidence>
<organism evidence="3 4">
    <name type="scientific">Agaribacter marinus</name>
    <dbReference type="NCBI Taxonomy" id="1431249"/>
    <lineage>
        <taxon>Bacteria</taxon>
        <taxon>Pseudomonadati</taxon>
        <taxon>Pseudomonadota</taxon>
        <taxon>Gammaproteobacteria</taxon>
        <taxon>Alteromonadales</taxon>
        <taxon>Alteromonadaceae</taxon>
        <taxon>Agaribacter</taxon>
    </lineage>
</organism>
<evidence type="ECO:0000256" key="1">
    <source>
        <dbReference type="SAM" id="MobiDB-lite"/>
    </source>
</evidence>
<dbReference type="EMBL" id="BSOT01000005">
    <property type="protein sequence ID" value="GLR69469.1"/>
    <property type="molecule type" value="Genomic_DNA"/>
</dbReference>
<comment type="caution">
    <text evidence="3">The sequence shown here is derived from an EMBL/GenBank/DDBJ whole genome shotgun (WGS) entry which is preliminary data.</text>
</comment>
<evidence type="ECO:0000313" key="3">
    <source>
        <dbReference type="EMBL" id="GLR69469.1"/>
    </source>
</evidence>
<reference evidence="3" key="1">
    <citation type="journal article" date="2014" name="Int. J. Syst. Evol. Microbiol.">
        <title>Complete genome sequence of Corynebacterium casei LMG S-19264T (=DSM 44701T), isolated from a smear-ripened cheese.</title>
        <authorList>
            <consortium name="US DOE Joint Genome Institute (JGI-PGF)"/>
            <person name="Walter F."/>
            <person name="Albersmeier A."/>
            <person name="Kalinowski J."/>
            <person name="Ruckert C."/>
        </authorList>
    </citation>
    <scope>NUCLEOTIDE SEQUENCE</scope>
    <source>
        <strain evidence="3">NBRC 110023</strain>
    </source>
</reference>
<feature type="compositionally biased region" description="Low complexity" evidence="1">
    <location>
        <begin position="253"/>
        <end position="265"/>
    </location>
</feature>
<keyword evidence="2" id="KW-0812">Transmembrane</keyword>
<dbReference type="AlphaFoldDB" id="A0AA37WIG6"/>
<name>A0AA37WIG6_9ALTE</name>
<keyword evidence="2" id="KW-1133">Transmembrane helix</keyword>
<protein>
    <recommendedName>
        <fullName evidence="5">TIGR04222 domain-containing protein</fullName>
    </recommendedName>
</protein>
<keyword evidence="2" id="KW-0472">Membrane</keyword>
<sequence>MDKIQYDLLAQLMAFEIGPTNATFSFRDRLARENHWTMDFTNKVISEYKRFIFLIVTTKKAQTPSDQVDQAWHLHMTYTESYWDEMCNGLLKQKIHHGPTKGGQQENQKYLQQYQQTLDMYQTVFGDAPKDIWPEPKERFADAGSFQRVNTRNFWMIKKPSINLNTKLDKKLLLAGVITSLAGTAYAASTQESSSTNIGLTVALVGAIAFIFVFAYILKKSNQRKNSSRSHDSSGGFFVGSSTSSKSKHSDNDSSGGSDGSSGCSSGCGGGCGS</sequence>
<feature type="compositionally biased region" description="Low complexity" evidence="1">
    <location>
        <begin position="233"/>
        <end position="245"/>
    </location>
</feature>
<feature type="transmembrane region" description="Helical" evidence="2">
    <location>
        <begin position="172"/>
        <end position="189"/>
    </location>
</feature>
<accession>A0AA37WIG6</accession>